<dbReference type="PANTHER" id="PTHR44835">
    <property type="entry name" value="UDP-N-ACETYLGLUCOSAMINE--PEPTIDE N-ACETYLGLUCOSAMINYLTRANSFERASE SPINDLY-RELATED"/>
    <property type="match status" value="1"/>
</dbReference>
<dbReference type="EMBL" id="JAWIIV010000039">
    <property type="protein sequence ID" value="MEC4722915.1"/>
    <property type="molecule type" value="Genomic_DNA"/>
</dbReference>
<reference evidence="7 8" key="1">
    <citation type="submission" date="2023-10" db="EMBL/GenBank/DDBJ databases">
        <title>Noviherbaspirillum sp. CPCC 100848 genome assembly.</title>
        <authorList>
            <person name="Li X.Y."/>
            <person name="Fang X.M."/>
        </authorList>
    </citation>
    <scope>NUCLEOTIDE SEQUENCE [LARGE SCALE GENOMIC DNA]</scope>
    <source>
        <strain evidence="7 8">CPCC 100848</strain>
    </source>
</reference>
<dbReference type="InterPro" id="IPR051939">
    <property type="entry name" value="Glycosyltr_41/O-GlcNAc_trsf"/>
</dbReference>
<feature type="domain" description="O-GlcNAc transferase C-terminal" evidence="6">
    <location>
        <begin position="327"/>
        <end position="503"/>
    </location>
</feature>
<evidence type="ECO:0000256" key="5">
    <source>
        <dbReference type="ARBA" id="ARBA00022803"/>
    </source>
</evidence>
<keyword evidence="8" id="KW-1185">Reference proteome</keyword>
<dbReference type="Gene3D" id="1.25.40.10">
    <property type="entry name" value="Tetratricopeptide repeat domain"/>
    <property type="match status" value="1"/>
</dbReference>
<dbReference type="SUPFAM" id="SSF53756">
    <property type="entry name" value="UDP-Glycosyltransferase/glycogen phosphorylase"/>
    <property type="match status" value="1"/>
</dbReference>
<dbReference type="InterPro" id="IPR029489">
    <property type="entry name" value="OGT/SEC/SPY_C"/>
</dbReference>
<dbReference type="Gene3D" id="3.40.50.11380">
    <property type="match status" value="1"/>
</dbReference>
<dbReference type="Proteomes" id="UP001352263">
    <property type="component" value="Unassembled WGS sequence"/>
</dbReference>
<feature type="domain" description="O-GlcNAc transferase C-terminal" evidence="6">
    <location>
        <begin position="157"/>
        <end position="303"/>
    </location>
</feature>
<comment type="caution">
    <text evidence="7">The sequence shown here is derived from an EMBL/GenBank/DDBJ whole genome shotgun (WGS) entry which is preliminary data.</text>
</comment>
<dbReference type="PANTHER" id="PTHR44835:SF1">
    <property type="entry name" value="PROTEIN O-GLCNAC TRANSFERASE"/>
    <property type="match status" value="1"/>
</dbReference>
<sequence>MQDWQSQLTIAQAAAQRGEFQLCLDTCQGILDQHSADAGAVLAVGSLLSSAGLISAARRCLDHVRTLAPNDVRPLLELANIASAEGNHAEAHRLYSLLLKHLPDNAVVRRNALTILEYHPAVSIAERLQQARAWGDWAIARAGGMRPRPPLAIDDARALRVGYVSADFCQHTVGLFVKDVIARHQAQRVSAYAYSAGRVNDWVTAAIRGTSLFRDVSAMDDAALAEQIRQDGIDVLVDLSGHTGGSRLTAFAQRPAPVQLSWLGYFATTGLPLIDAVLLDDWHAPAGTETQFIEPIVRLPRGRFCYVPVPFAPDEVAAPAFEKNGFVTFGCFNNTAKLNAQVIALWARILAAMPSSRLILKWRTLQDEALRASIRQAFASHGIAPERIELRGASFHVDLLKEYADIDIALDPFPFTGGLTSCEALWMGVPVVTWPQAQVVSRQTHAFLNAIGLPELSASDADDYAAIACGLAGDLPRLKALRVGMRERMRASPLCDVDGFTRSLEDAYWSIARRVAGSDA</sequence>
<accession>A0ABU6JGX3</accession>
<evidence type="ECO:0000313" key="7">
    <source>
        <dbReference type="EMBL" id="MEC4722915.1"/>
    </source>
</evidence>
<proteinExistence type="predicted"/>
<evidence type="ECO:0000256" key="3">
    <source>
        <dbReference type="ARBA" id="ARBA00022679"/>
    </source>
</evidence>
<comment type="pathway">
    <text evidence="1">Protein modification; protein glycosylation.</text>
</comment>
<evidence type="ECO:0000256" key="1">
    <source>
        <dbReference type="ARBA" id="ARBA00004922"/>
    </source>
</evidence>
<evidence type="ECO:0000256" key="2">
    <source>
        <dbReference type="ARBA" id="ARBA00022676"/>
    </source>
</evidence>
<dbReference type="Gene3D" id="3.40.50.2000">
    <property type="entry name" value="Glycogen Phosphorylase B"/>
    <property type="match status" value="1"/>
</dbReference>
<protein>
    <submittedName>
        <fullName evidence="7">Glycosyltransferase</fullName>
    </submittedName>
</protein>
<dbReference type="Pfam" id="PF13844">
    <property type="entry name" value="Glyco_transf_41"/>
    <property type="match status" value="2"/>
</dbReference>
<keyword evidence="2" id="KW-0328">Glycosyltransferase</keyword>
<evidence type="ECO:0000313" key="8">
    <source>
        <dbReference type="Proteomes" id="UP001352263"/>
    </source>
</evidence>
<name>A0ABU6JGX3_9BURK</name>
<dbReference type="SUPFAM" id="SSF48452">
    <property type="entry name" value="TPR-like"/>
    <property type="match status" value="1"/>
</dbReference>
<organism evidence="7 8">
    <name type="scientific">Noviherbaspirillum album</name>
    <dbReference type="NCBI Taxonomy" id="3080276"/>
    <lineage>
        <taxon>Bacteria</taxon>
        <taxon>Pseudomonadati</taxon>
        <taxon>Pseudomonadota</taxon>
        <taxon>Betaproteobacteria</taxon>
        <taxon>Burkholderiales</taxon>
        <taxon>Oxalobacteraceae</taxon>
        <taxon>Noviherbaspirillum</taxon>
    </lineage>
</organism>
<evidence type="ECO:0000256" key="4">
    <source>
        <dbReference type="ARBA" id="ARBA00022737"/>
    </source>
</evidence>
<dbReference type="InterPro" id="IPR011990">
    <property type="entry name" value="TPR-like_helical_dom_sf"/>
</dbReference>
<keyword evidence="3" id="KW-0808">Transferase</keyword>
<keyword evidence="5" id="KW-0802">TPR repeat</keyword>
<evidence type="ECO:0000259" key="6">
    <source>
        <dbReference type="Pfam" id="PF13844"/>
    </source>
</evidence>
<gene>
    <name evidence="7" type="ORF">RY831_27530</name>
</gene>
<keyword evidence="4" id="KW-0677">Repeat</keyword>
<dbReference type="RefSeq" id="WP_326509541.1">
    <property type="nucleotide sequence ID" value="NZ_JAWIIV010000039.1"/>
</dbReference>